<name>A0A075HVI2_9ARCH</name>
<protein>
    <submittedName>
        <fullName evidence="1">Uncharacterized protein</fullName>
    </submittedName>
</protein>
<organism evidence="1">
    <name type="scientific">uncultured marine thaumarchaeote KM3_82_G09</name>
    <dbReference type="NCBI Taxonomy" id="1456306"/>
    <lineage>
        <taxon>Archaea</taxon>
        <taxon>Nitrososphaerota</taxon>
        <taxon>environmental samples</taxon>
    </lineage>
</organism>
<sequence length="282" mass="32766">MGWFSRKAKKALEAYYKNTPEDAEQAEKEKAAKEERGRLRFDLEKLLDKYDMNDLNNFCSKYLGEAPVSREILKDGTERELKPNRHTFVNFILEYYDKGQLRAEQIKDFSLKHRIVTPSFFANETESKVGNENELNDILDVIDEKFKPEIIIDEKELQGQLAVFLKAVYPDRKIEREVTTKGGDKIDILIDDTYVLELKVPSGKDKLRALSAQIEEYMEEFPLLAVVIADSSKFASDQDDSEFYDPDLEKGLTKKIIEYADKYKVKYGIKTLIFSVKKRSKK</sequence>
<proteinExistence type="predicted"/>
<evidence type="ECO:0000313" key="1">
    <source>
        <dbReference type="EMBL" id="AIF18437.1"/>
    </source>
</evidence>
<dbReference type="EMBL" id="KF901110">
    <property type="protein sequence ID" value="AIF18437.1"/>
    <property type="molecule type" value="Genomic_DNA"/>
</dbReference>
<accession>A0A075HVI2</accession>
<reference evidence="1" key="1">
    <citation type="journal article" date="2014" name="Genome Biol. Evol.">
        <title>Pangenome evidence for extensive interdomain horizontal transfer affecting lineage core and shell genes in uncultured planktonic thaumarchaeota and euryarchaeota.</title>
        <authorList>
            <person name="Deschamps P."/>
            <person name="Zivanovic Y."/>
            <person name="Moreira D."/>
            <person name="Rodriguez-Valera F."/>
            <person name="Lopez-Garcia P."/>
        </authorList>
    </citation>
    <scope>NUCLEOTIDE SEQUENCE</scope>
</reference>
<dbReference type="AlphaFoldDB" id="A0A075HVI2"/>